<dbReference type="Pfam" id="PF14015">
    <property type="entry name" value="DUF4231"/>
    <property type="match status" value="1"/>
</dbReference>
<dbReference type="Proteomes" id="UP001363010">
    <property type="component" value="Unassembled WGS sequence"/>
</dbReference>
<dbReference type="EMBL" id="JBBKZV010000007">
    <property type="protein sequence ID" value="MEJ8823244.1"/>
    <property type="molecule type" value="Genomic_DNA"/>
</dbReference>
<keyword evidence="1" id="KW-0472">Membrane</keyword>
<feature type="transmembrane region" description="Helical" evidence="1">
    <location>
        <begin position="74"/>
        <end position="93"/>
    </location>
</feature>
<dbReference type="RefSeq" id="WP_340364283.1">
    <property type="nucleotide sequence ID" value="NZ_JBBKZV010000007.1"/>
</dbReference>
<organism evidence="2 3">
    <name type="scientific">Variovorax humicola</name>
    <dbReference type="NCBI Taxonomy" id="1769758"/>
    <lineage>
        <taxon>Bacteria</taxon>
        <taxon>Pseudomonadati</taxon>
        <taxon>Pseudomonadota</taxon>
        <taxon>Betaproteobacteria</taxon>
        <taxon>Burkholderiales</taxon>
        <taxon>Comamonadaceae</taxon>
        <taxon>Variovorax</taxon>
    </lineage>
</organism>
<keyword evidence="3" id="KW-1185">Reference proteome</keyword>
<gene>
    <name evidence="2" type="ORF">WKW80_14555</name>
</gene>
<keyword evidence="1" id="KW-1133">Transmembrane helix</keyword>
<accession>A0ABU8VZJ9</accession>
<dbReference type="NCBIfam" id="NF033634">
    <property type="entry name" value="SLATT_1"/>
    <property type="match status" value="1"/>
</dbReference>
<comment type="caution">
    <text evidence="2">The sequence shown here is derived from an EMBL/GenBank/DDBJ whole genome shotgun (WGS) entry which is preliminary data.</text>
</comment>
<feature type="transmembrane region" description="Helical" evidence="1">
    <location>
        <begin position="49"/>
        <end position="68"/>
    </location>
</feature>
<reference evidence="2 3" key="1">
    <citation type="submission" date="2024-03" db="EMBL/GenBank/DDBJ databases">
        <title>Novel species of the genus Variovorax.</title>
        <authorList>
            <person name="Liu Q."/>
            <person name="Xin Y.-H."/>
        </authorList>
    </citation>
    <scope>NUCLEOTIDE SEQUENCE [LARGE SCALE GENOMIC DNA]</scope>
    <source>
        <strain evidence="2 3">KACC 18501</strain>
    </source>
</reference>
<evidence type="ECO:0000313" key="2">
    <source>
        <dbReference type="EMBL" id="MEJ8823244.1"/>
    </source>
</evidence>
<sequence>MAPQPDSAGAFQVPPEIARHPAWLRLEDQLGYYSRSSGTYRKHYQRVKIAQIVLGAAIPVLAVLPGLPEPAFKLLSALFGTSIAALEALVQLFQWHALWLQYRGTAERLKREKWLLLSGAEPYAGGPTNAAMVLLAERIEALMATEHDAWVGTLSQAASKGAASAAAAHKA</sequence>
<dbReference type="InterPro" id="IPR025325">
    <property type="entry name" value="DUF4231"/>
</dbReference>
<evidence type="ECO:0000256" key="1">
    <source>
        <dbReference type="SAM" id="Phobius"/>
    </source>
</evidence>
<evidence type="ECO:0000313" key="3">
    <source>
        <dbReference type="Proteomes" id="UP001363010"/>
    </source>
</evidence>
<proteinExistence type="predicted"/>
<protein>
    <submittedName>
        <fullName evidence="2">DUF4231 domain-containing protein</fullName>
    </submittedName>
</protein>
<name>A0ABU8VZJ9_9BURK</name>
<keyword evidence="1" id="KW-0812">Transmembrane</keyword>